<evidence type="ECO:0000259" key="2">
    <source>
        <dbReference type="SMART" id="SM00507"/>
    </source>
</evidence>
<feature type="region of interest" description="Disordered" evidence="1">
    <location>
        <begin position="1"/>
        <end position="25"/>
    </location>
</feature>
<accession>A0A0S4QEM2</accession>
<feature type="domain" description="HNH nuclease" evidence="2">
    <location>
        <begin position="333"/>
        <end position="384"/>
    </location>
</feature>
<dbReference type="AlphaFoldDB" id="A0A0S4QEM2"/>
<gene>
    <name evidence="3" type="ORF">Ga0074812_101180</name>
</gene>
<dbReference type="InterPro" id="IPR003615">
    <property type="entry name" value="HNH_nuc"/>
</dbReference>
<proteinExistence type="predicted"/>
<evidence type="ECO:0000313" key="4">
    <source>
        <dbReference type="Proteomes" id="UP000198802"/>
    </source>
</evidence>
<organism evidence="3 4">
    <name type="scientific">Parafrankia irregularis</name>
    <dbReference type="NCBI Taxonomy" id="795642"/>
    <lineage>
        <taxon>Bacteria</taxon>
        <taxon>Bacillati</taxon>
        <taxon>Actinomycetota</taxon>
        <taxon>Actinomycetes</taxon>
        <taxon>Frankiales</taxon>
        <taxon>Frankiaceae</taxon>
        <taxon>Parafrankia</taxon>
    </lineage>
</organism>
<dbReference type="RefSeq" id="WP_091270544.1">
    <property type="nucleotide sequence ID" value="NZ_FAOZ01000001.1"/>
</dbReference>
<dbReference type="CDD" id="cd00085">
    <property type="entry name" value="HNHc"/>
    <property type="match status" value="1"/>
</dbReference>
<keyword evidence="4" id="KW-1185">Reference proteome</keyword>
<evidence type="ECO:0000256" key="1">
    <source>
        <dbReference type="SAM" id="MobiDB-lite"/>
    </source>
</evidence>
<reference evidence="4" key="1">
    <citation type="submission" date="2015-11" db="EMBL/GenBank/DDBJ databases">
        <authorList>
            <person name="Varghese N."/>
        </authorList>
    </citation>
    <scope>NUCLEOTIDE SEQUENCE [LARGE SCALE GENOMIC DNA]</scope>
    <source>
        <strain evidence="4">DSM 45899</strain>
    </source>
</reference>
<dbReference type="Proteomes" id="UP000198802">
    <property type="component" value="Unassembled WGS sequence"/>
</dbReference>
<dbReference type="InterPro" id="IPR003870">
    <property type="entry name" value="DUF222"/>
</dbReference>
<dbReference type="Gene3D" id="1.10.30.50">
    <property type="match status" value="1"/>
</dbReference>
<dbReference type="SMART" id="SM00507">
    <property type="entry name" value="HNHc"/>
    <property type="match status" value="1"/>
</dbReference>
<name>A0A0S4QEM2_9ACTN</name>
<dbReference type="Pfam" id="PF02720">
    <property type="entry name" value="DUF222"/>
    <property type="match status" value="1"/>
</dbReference>
<protein>
    <recommendedName>
        <fullName evidence="2">HNH nuclease domain-containing protein</fullName>
    </recommendedName>
</protein>
<sequence length="438" mass="46963">MTPRTPSTIINAAGPSAAPAPNGEQEGVPVAHRVFEGWLNDRLERLRMAVVGIAAAQAAAIRVQAELAAACPPEGYDSVGLFASMVAGDVAAVMRISTGSAEWHLDFADQVVRRLPAGVEALAAGVLDLPRLKSLEHATAPLDAGLAGRAADLVLGKGPRAHRAGFTAACRRGVIKVDPEGAAERSEVRRRGRRVWVEPESDGVAVLGALLPAEAALACQGRIERVTDAAVAGRGEGDGRSRDEVRADVLVDLILGRCGQPGPAGADVQVIVPVGVLLGLDGEPGELAGYGPIPATIAREIALRPTSTWRRMLTDPQGHLVELGERRYPSPAQVRHVRARNPCCMFPRCSRRAWRCDLDHTKPYAGGGKTLVENLGPLCRRHHRVRHHGRWRVTQPRPGVFRWTSPTGRRYEVRPHSYLDGENITLDQGMSGENDRPG</sequence>
<dbReference type="EMBL" id="FAOZ01000001">
    <property type="protein sequence ID" value="CUU53682.1"/>
    <property type="molecule type" value="Genomic_DNA"/>
</dbReference>
<feature type="compositionally biased region" description="Low complexity" evidence="1">
    <location>
        <begin position="11"/>
        <end position="23"/>
    </location>
</feature>
<evidence type="ECO:0000313" key="3">
    <source>
        <dbReference type="EMBL" id="CUU53682.1"/>
    </source>
</evidence>
<feature type="compositionally biased region" description="Polar residues" evidence="1">
    <location>
        <begin position="1"/>
        <end position="10"/>
    </location>
</feature>